<sequence length="205" mass="21875">MILIVNQQGVNMDVKKKIFLFLLIGGVTVIQAQKNERFTPPNMTQKTHTFALPELQIDSTFITNLNTEYTAEGGIISSRGESAFSGEFAKAGLPMPTIIEANGGIPVALISNFGGDGLTVQTSNGTHSIIVGSKHPNGRAVTTGHEVIGHGRSLSLGRGQANQHIDAIRTENLILRVMGIGYINNGSNHGPRVIIPNPSILPGFR</sequence>
<comment type="caution">
    <text evidence="1">The sequence shown here is derived from an EMBL/GenBank/DDBJ whole genome shotgun (WGS) entry which is preliminary data.</text>
</comment>
<dbReference type="AlphaFoldDB" id="I9HWK4"/>
<proteinExistence type="predicted"/>
<protein>
    <submittedName>
        <fullName evidence="1">Uncharacterized protein</fullName>
    </submittedName>
</protein>
<dbReference type="PATRIC" id="fig|997887.3.peg.2102"/>
<dbReference type="EMBL" id="AGXV01000024">
    <property type="protein sequence ID" value="EIY64794.1"/>
    <property type="molecule type" value="Genomic_DNA"/>
</dbReference>
<dbReference type="Proteomes" id="UP000005150">
    <property type="component" value="Unassembled WGS sequence"/>
</dbReference>
<evidence type="ECO:0000313" key="1">
    <source>
        <dbReference type="EMBL" id="EIY64794.1"/>
    </source>
</evidence>
<dbReference type="HOGENOM" id="CLU_1335313_0_0_10"/>
<evidence type="ECO:0000313" key="2">
    <source>
        <dbReference type="Proteomes" id="UP000005150"/>
    </source>
</evidence>
<organism evidence="1 2">
    <name type="scientific">Bacteroides salyersiae CL02T12C01</name>
    <dbReference type="NCBI Taxonomy" id="997887"/>
    <lineage>
        <taxon>Bacteria</taxon>
        <taxon>Pseudomonadati</taxon>
        <taxon>Bacteroidota</taxon>
        <taxon>Bacteroidia</taxon>
        <taxon>Bacteroidales</taxon>
        <taxon>Bacteroidaceae</taxon>
        <taxon>Bacteroides</taxon>
    </lineage>
</organism>
<gene>
    <name evidence="1" type="ORF">HMPREF1071_02010</name>
</gene>
<name>I9HWK4_9BACE</name>
<accession>I9HWK4</accession>
<keyword evidence="2" id="KW-1185">Reference proteome</keyword>
<reference evidence="1 2" key="1">
    <citation type="submission" date="2012-02" db="EMBL/GenBank/DDBJ databases">
        <title>The Genome Sequence of Bacteroides salyersiae CL02T12C01.</title>
        <authorList>
            <consortium name="The Broad Institute Genome Sequencing Platform"/>
            <person name="Earl A."/>
            <person name="Ward D."/>
            <person name="Feldgarden M."/>
            <person name="Gevers D."/>
            <person name="Zitomersky N.L."/>
            <person name="Coyne M.J."/>
            <person name="Comstock L.E."/>
            <person name="Young S.K."/>
            <person name="Zeng Q."/>
            <person name="Gargeya S."/>
            <person name="Fitzgerald M."/>
            <person name="Haas B."/>
            <person name="Abouelleil A."/>
            <person name="Alvarado L."/>
            <person name="Arachchi H.M."/>
            <person name="Berlin A."/>
            <person name="Chapman S.B."/>
            <person name="Gearin G."/>
            <person name="Goldberg J."/>
            <person name="Griggs A."/>
            <person name="Gujja S."/>
            <person name="Hansen M."/>
            <person name="Heiman D."/>
            <person name="Howarth C."/>
            <person name="Larimer J."/>
            <person name="Lui A."/>
            <person name="MacDonald P.J.P."/>
            <person name="McCowen C."/>
            <person name="Montmayeur A."/>
            <person name="Murphy C."/>
            <person name="Neiman D."/>
            <person name="Pearson M."/>
            <person name="Priest M."/>
            <person name="Roberts A."/>
            <person name="Saif S."/>
            <person name="Shea T."/>
            <person name="Sisk P."/>
            <person name="Stolte C."/>
            <person name="Sykes S."/>
            <person name="Wortman J."/>
            <person name="Nusbaum C."/>
            <person name="Birren B."/>
        </authorList>
    </citation>
    <scope>NUCLEOTIDE SEQUENCE [LARGE SCALE GENOMIC DNA]</scope>
    <source>
        <strain evidence="1 2">CL02T12C01</strain>
    </source>
</reference>